<dbReference type="GO" id="GO:0006508">
    <property type="term" value="P:proteolysis"/>
    <property type="evidence" value="ECO:0007669"/>
    <property type="project" value="UniProtKB-KW"/>
</dbReference>
<dbReference type="SMART" id="SM01351">
    <property type="entry name" value="Aspzincin_M35"/>
    <property type="match status" value="1"/>
</dbReference>
<dbReference type="InterPro" id="IPR050414">
    <property type="entry name" value="Fungal_M35_metalloproteases"/>
</dbReference>
<accession>A0A1M5CGY7</accession>
<dbReference type="AlphaFoldDB" id="A0A1M5CGY7"/>
<protein>
    <submittedName>
        <fullName evidence="10">Lysine-specific metallo-endopeptidase</fullName>
    </submittedName>
</protein>
<keyword evidence="5" id="KW-0378">Hydrolase</keyword>
<dbReference type="SUPFAM" id="SSF55486">
    <property type="entry name" value="Metalloproteases ('zincins'), catalytic domain"/>
    <property type="match status" value="1"/>
</dbReference>
<organism evidence="10 11">
    <name type="scientific">Cnuella takakiae</name>
    <dbReference type="NCBI Taxonomy" id="1302690"/>
    <lineage>
        <taxon>Bacteria</taxon>
        <taxon>Pseudomonadati</taxon>
        <taxon>Bacteroidota</taxon>
        <taxon>Chitinophagia</taxon>
        <taxon>Chitinophagales</taxon>
        <taxon>Chitinophagaceae</taxon>
        <taxon>Cnuella</taxon>
    </lineage>
</organism>
<feature type="region of interest" description="Disordered" evidence="8">
    <location>
        <begin position="412"/>
        <end position="439"/>
    </location>
</feature>
<keyword evidence="6" id="KW-0862">Zinc</keyword>
<evidence type="ECO:0000256" key="7">
    <source>
        <dbReference type="ARBA" id="ARBA00023049"/>
    </source>
</evidence>
<dbReference type="STRING" id="1302690.BUE76_07835"/>
<reference evidence="10 11" key="1">
    <citation type="submission" date="2016-11" db="EMBL/GenBank/DDBJ databases">
        <authorList>
            <person name="Jaros S."/>
            <person name="Januszkiewicz K."/>
            <person name="Wedrychowicz H."/>
        </authorList>
    </citation>
    <scope>NUCLEOTIDE SEQUENCE [LARGE SCALE GENOMIC DNA]</scope>
    <source>
        <strain evidence="10 11">DSM 26897</strain>
    </source>
</reference>
<evidence type="ECO:0000313" key="10">
    <source>
        <dbReference type="EMBL" id="SHF53941.1"/>
    </source>
</evidence>
<evidence type="ECO:0000259" key="9">
    <source>
        <dbReference type="SMART" id="SM01351"/>
    </source>
</evidence>
<comment type="cofactor">
    <cofactor evidence="1">
        <name>Zn(2+)</name>
        <dbReference type="ChEBI" id="CHEBI:29105"/>
    </cofactor>
</comment>
<keyword evidence="3" id="KW-0645">Protease</keyword>
<dbReference type="Gene3D" id="3.40.390.10">
    <property type="entry name" value="Collagenase (Catalytic Domain)"/>
    <property type="match status" value="1"/>
</dbReference>
<evidence type="ECO:0000256" key="4">
    <source>
        <dbReference type="ARBA" id="ARBA00022723"/>
    </source>
</evidence>
<keyword evidence="11" id="KW-1185">Reference proteome</keyword>
<evidence type="ECO:0000256" key="2">
    <source>
        <dbReference type="ARBA" id="ARBA00010279"/>
    </source>
</evidence>
<dbReference type="OrthoDB" id="711001at2"/>
<dbReference type="Gene3D" id="2.60.40.2970">
    <property type="match status" value="1"/>
</dbReference>
<feature type="domain" description="Lysine-specific metallo-endopeptidase" evidence="9">
    <location>
        <begin position="209"/>
        <end position="337"/>
    </location>
</feature>
<keyword evidence="4" id="KW-0479">Metal-binding</keyword>
<keyword evidence="7" id="KW-0482">Metalloprotease</keyword>
<evidence type="ECO:0000313" key="11">
    <source>
        <dbReference type="Proteomes" id="UP000184368"/>
    </source>
</evidence>
<dbReference type="GO" id="GO:0004222">
    <property type="term" value="F:metalloendopeptidase activity"/>
    <property type="evidence" value="ECO:0007669"/>
    <property type="project" value="InterPro"/>
</dbReference>
<dbReference type="InterPro" id="IPR029463">
    <property type="entry name" value="Lys_MEP"/>
</dbReference>
<evidence type="ECO:0000256" key="5">
    <source>
        <dbReference type="ARBA" id="ARBA00022801"/>
    </source>
</evidence>
<dbReference type="GO" id="GO:0046872">
    <property type="term" value="F:metal ion binding"/>
    <property type="evidence" value="ECO:0007669"/>
    <property type="project" value="UniProtKB-KW"/>
</dbReference>
<evidence type="ECO:0000256" key="6">
    <source>
        <dbReference type="ARBA" id="ARBA00022833"/>
    </source>
</evidence>
<evidence type="ECO:0000256" key="8">
    <source>
        <dbReference type="SAM" id="MobiDB-lite"/>
    </source>
</evidence>
<dbReference type="Proteomes" id="UP000184368">
    <property type="component" value="Unassembled WGS sequence"/>
</dbReference>
<dbReference type="Pfam" id="PF14521">
    <property type="entry name" value="Aspzincin_M35"/>
    <property type="match status" value="1"/>
</dbReference>
<dbReference type="PANTHER" id="PTHR37016">
    <property type="match status" value="1"/>
</dbReference>
<dbReference type="InterPro" id="IPR024079">
    <property type="entry name" value="MetalloPept_cat_dom_sf"/>
</dbReference>
<dbReference type="EMBL" id="FQUO01000009">
    <property type="protein sequence ID" value="SHF53941.1"/>
    <property type="molecule type" value="Genomic_DNA"/>
</dbReference>
<dbReference type="RefSeq" id="WP_073043762.1">
    <property type="nucleotide sequence ID" value="NZ_FQUO01000009.1"/>
</dbReference>
<sequence>MPSIQTRIIAPQQVNADGPVMVTFELTNNGPDDAYVLKRDMPLEGLKSDCLDVRVNGEKVLYDGYFLKRSEANMEDFVLVKAGQTISETFDISLAYDMSTPGTYEIRFDGTKLVVISAEARKRSMHEAKAAAALTQVENVPGVLSQESNAVRQTIGAAMRTEAKKKRVGTEGFAMGLRKPAVKGANATQKTEIEAAHKAGYDYTIAAIGQVDNNNTYKLWFGEYTAARAGIVKDNYAKIKQRMETVEFTYDLTGSECTDDTFAYTTIGGSTIWLCGLFWAAPPTGFDSKAGTVVHEHSHASARTEDLIYRQDPCKELARTNPAKAIKNADNHEYFTEDVNTIPLSPFAVETILSENFDYLTVTPNETDDEYALEEMEFKAKVDGCMENPRPWYNWRPAESIKHLLAQLNNMAPGRSKEHDGTIGDSDHEGRNSDHNPWVKDEQLGIGVVTAVDITHDPAHKCDCNVLVSVFEKNKDPRIKYVIWNRKIMNSSAIGGNEPWRWRPYYGKNPHNLHMHVSVKCDRPSYDSTVDWLLS</sequence>
<evidence type="ECO:0000256" key="3">
    <source>
        <dbReference type="ARBA" id="ARBA00022670"/>
    </source>
</evidence>
<evidence type="ECO:0000256" key="1">
    <source>
        <dbReference type="ARBA" id="ARBA00001947"/>
    </source>
</evidence>
<proteinExistence type="inferred from homology"/>
<feature type="compositionally biased region" description="Basic and acidic residues" evidence="8">
    <location>
        <begin position="415"/>
        <end position="439"/>
    </location>
</feature>
<gene>
    <name evidence="10" type="ORF">SAMN05444008_10968</name>
</gene>
<dbReference type="PANTHER" id="PTHR37016:SF3">
    <property type="entry name" value="NEUTRAL PROTEASE 2-RELATED"/>
    <property type="match status" value="1"/>
</dbReference>
<name>A0A1M5CGY7_9BACT</name>
<comment type="similarity">
    <text evidence="2">Belongs to the peptidase M35 family.</text>
</comment>